<feature type="domain" description="Survival protein SurE-like phosphatase/nucleotidase" evidence="6">
    <location>
        <begin position="3"/>
        <end position="198"/>
    </location>
</feature>
<evidence type="ECO:0000259" key="6">
    <source>
        <dbReference type="Pfam" id="PF01975"/>
    </source>
</evidence>
<organism evidence="7 8">
    <name type="scientific">Nocardioides islandensis</name>
    <dbReference type="NCBI Taxonomy" id="433663"/>
    <lineage>
        <taxon>Bacteria</taxon>
        <taxon>Bacillati</taxon>
        <taxon>Actinomycetota</taxon>
        <taxon>Actinomycetes</taxon>
        <taxon>Propionibacteriales</taxon>
        <taxon>Nocardioidaceae</taxon>
        <taxon>Nocardioides</taxon>
    </lineage>
</organism>
<dbReference type="RefSeq" id="WP_194709009.1">
    <property type="nucleotide sequence ID" value="NZ_JADKPN010000019.1"/>
</dbReference>
<dbReference type="Pfam" id="PF01975">
    <property type="entry name" value="SurE"/>
    <property type="match status" value="1"/>
</dbReference>
<feature type="binding site" evidence="5">
    <location>
        <position position="95"/>
    </location>
    <ligand>
        <name>a divalent metal cation</name>
        <dbReference type="ChEBI" id="CHEBI:60240"/>
    </ligand>
</feature>
<comment type="function">
    <text evidence="5">Nucleotidase that shows phosphatase activity on nucleoside 5'-monophosphates.</text>
</comment>
<accession>A0A930VHP7</accession>
<comment type="caution">
    <text evidence="7">The sequence shown here is derived from an EMBL/GenBank/DDBJ whole genome shotgun (WGS) entry which is preliminary data.</text>
</comment>
<feature type="binding site" evidence="5">
    <location>
        <position position="40"/>
    </location>
    <ligand>
        <name>a divalent metal cation</name>
        <dbReference type="ChEBI" id="CHEBI:60240"/>
    </ligand>
</feature>
<keyword evidence="5" id="KW-0963">Cytoplasm</keyword>
<comment type="similarity">
    <text evidence="2 5">Belongs to the SurE nucleotidase family.</text>
</comment>
<evidence type="ECO:0000256" key="1">
    <source>
        <dbReference type="ARBA" id="ARBA00000815"/>
    </source>
</evidence>
<keyword evidence="3 5" id="KW-0479">Metal-binding</keyword>
<gene>
    <name evidence="5 7" type="primary">surE</name>
    <name evidence="7" type="ORF">ISU07_22055</name>
</gene>
<dbReference type="SUPFAM" id="SSF64167">
    <property type="entry name" value="SurE-like"/>
    <property type="match status" value="1"/>
</dbReference>
<dbReference type="HAMAP" id="MF_00060">
    <property type="entry name" value="SurE"/>
    <property type="match status" value="1"/>
</dbReference>
<dbReference type="EMBL" id="JADKPN010000019">
    <property type="protein sequence ID" value="MBF4765826.1"/>
    <property type="molecule type" value="Genomic_DNA"/>
</dbReference>
<dbReference type="InterPro" id="IPR036523">
    <property type="entry name" value="SurE-like_sf"/>
</dbReference>
<evidence type="ECO:0000256" key="5">
    <source>
        <dbReference type="HAMAP-Rule" id="MF_00060"/>
    </source>
</evidence>
<comment type="subcellular location">
    <subcellularLocation>
        <location evidence="5">Cytoplasm</location>
    </subcellularLocation>
</comment>
<evidence type="ECO:0000256" key="3">
    <source>
        <dbReference type="ARBA" id="ARBA00022723"/>
    </source>
</evidence>
<reference evidence="7" key="1">
    <citation type="submission" date="2020-11" db="EMBL/GenBank/DDBJ databases">
        <title>Nocardioides sp. nov., isolated from Soil of Cynanchum wilfordii Hemsley rhizosphere.</title>
        <authorList>
            <person name="Lee J.-S."/>
            <person name="Suh M.K."/>
            <person name="Kim J.-S."/>
        </authorList>
    </citation>
    <scope>NUCLEOTIDE SEQUENCE</scope>
    <source>
        <strain evidence="7">KCTC 19275</strain>
    </source>
</reference>
<comment type="cofactor">
    <cofactor evidence="5">
        <name>a divalent metal cation</name>
        <dbReference type="ChEBI" id="CHEBI:60240"/>
    </cofactor>
    <text evidence="5">Binds 1 divalent metal cation per subunit.</text>
</comment>
<dbReference type="Proteomes" id="UP000640489">
    <property type="component" value="Unassembled WGS sequence"/>
</dbReference>
<keyword evidence="5" id="KW-0547">Nucleotide-binding</keyword>
<sequence length="279" mass="28638">MQVLLTNDDGVDAAGLLTLRDCLVGVGATVVTVAPARDCSGLARSCTFKTPVSVTRRLGGSHPVYVCDGTPTDCVRLALLAGLVEDVALVVSGVNHGTNLGDDVYYSGTVSAGLEAALLGVSSVCVSQQFAQLWSVPGPGAALVAEPSFEAAASVAASIAAALARSRPTEPLVLSVNVPAKPASREVTLTRLGMRPYAHGSVDAAHDDGVTRSYYLFGPPGEEPRLPAGAHGTDFAAIRSGRISMTPLYLAPDVDDLPAGQQQLLSSVLAAVNEHPENL</sequence>
<dbReference type="GO" id="GO:0008253">
    <property type="term" value="F:5'-nucleotidase activity"/>
    <property type="evidence" value="ECO:0007669"/>
    <property type="project" value="UniProtKB-UniRule"/>
</dbReference>
<name>A0A930VHP7_9ACTN</name>
<dbReference type="NCBIfam" id="TIGR00087">
    <property type="entry name" value="surE"/>
    <property type="match status" value="1"/>
</dbReference>
<keyword evidence="8" id="KW-1185">Reference proteome</keyword>
<keyword evidence="4 5" id="KW-0378">Hydrolase</keyword>
<comment type="catalytic activity">
    <reaction evidence="1 5">
        <text>a ribonucleoside 5'-phosphate + H2O = a ribonucleoside + phosphate</text>
        <dbReference type="Rhea" id="RHEA:12484"/>
        <dbReference type="ChEBI" id="CHEBI:15377"/>
        <dbReference type="ChEBI" id="CHEBI:18254"/>
        <dbReference type="ChEBI" id="CHEBI:43474"/>
        <dbReference type="ChEBI" id="CHEBI:58043"/>
        <dbReference type="EC" id="3.1.3.5"/>
    </reaction>
</comment>
<dbReference type="AlphaFoldDB" id="A0A930VHP7"/>
<dbReference type="PANTHER" id="PTHR30457">
    <property type="entry name" value="5'-NUCLEOTIDASE SURE"/>
    <property type="match status" value="1"/>
</dbReference>
<feature type="binding site" evidence="5">
    <location>
        <position position="9"/>
    </location>
    <ligand>
        <name>a divalent metal cation</name>
        <dbReference type="ChEBI" id="CHEBI:60240"/>
    </ligand>
</feature>
<proteinExistence type="inferred from homology"/>
<dbReference type="EC" id="3.1.3.5" evidence="5"/>
<dbReference type="Gene3D" id="3.40.1210.10">
    <property type="entry name" value="Survival protein SurE-like phosphatase/nucleotidase"/>
    <property type="match status" value="1"/>
</dbReference>
<evidence type="ECO:0000313" key="7">
    <source>
        <dbReference type="EMBL" id="MBF4765826.1"/>
    </source>
</evidence>
<protein>
    <recommendedName>
        <fullName evidence="5">5'-nucleotidase SurE</fullName>
        <ecNumber evidence="5">3.1.3.5</ecNumber>
    </recommendedName>
    <alternativeName>
        <fullName evidence="5">Nucleoside 5'-monophosphate phosphohydrolase</fullName>
    </alternativeName>
</protein>
<dbReference type="InterPro" id="IPR002828">
    <property type="entry name" value="SurE-like_Pase/nucleotidase"/>
</dbReference>
<dbReference type="GO" id="GO:0000166">
    <property type="term" value="F:nucleotide binding"/>
    <property type="evidence" value="ECO:0007669"/>
    <property type="project" value="UniProtKB-KW"/>
</dbReference>
<feature type="binding site" evidence="5">
    <location>
        <position position="8"/>
    </location>
    <ligand>
        <name>a divalent metal cation</name>
        <dbReference type="ChEBI" id="CHEBI:60240"/>
    </ligand>
</feature>
<dbReference type="GO" id="GO:0046872">
    <property type="term" value="F:metal ion binding"/>
    <property type="evidence" value="ECO:0007669"/>
    <property type="project" value="UniProtKB-UniRule"/>
</dbReference>
<dbReference type="GO" id="GO:0005737">
    <property type="term" value="C:cytoplasm"/>
    <property type="evidence" value="ECO:0007669"/>
    <property type="project" value="UniProtKB-SubCell"/>
</dbReference>
<dbReference type="PANTHER" id="PTHR30457:SF0">
    <property type="entry name" value="PHOSPHATASE, PUTATIVE (AFU_ORTHOLOGUE AFUA_4G01070)-RELATED"/>
    <property type="match status" value="1"/>
</dbReference>
<evidence type="ECO:0000256" key="2">
    <source>
        <dbReference type="ARBA" id="ARBA00011062"/>
    </source>
</evidence>
<dbReference type="InterPro" id="IPR030048">
    <property type="entry name" value="SurE"/>
</dbReference>
<evidence type="ECO:0000313" key="8">
    <source>
        <dbReference type="Proteomes" id="UP000640489"/>
    </source>
</evidence>
<evidence type="ECO:0000256" key="4">
    <source>
        <dbReference type="ARBA" id="ARBA00022801"/>
    </source>
</evidence>